<evidence type="ECO:0000313" key="3">
    <source>
        <dbReference type="Proteomes" id="UP000727407"/>
    </source>
</evidence>
<accession>A0A8J4U933</accession>
<reference evidence="2" key="1">
    <citation type="submission" date="2020-07" db="EMBL/GenBank/DDBJ databases">
        <title>Clarias magur genome sequencing, assembly and annotation.</title>
        <authorList>
            <person name="Kushwaha B."/>
            <person name="Kumar R."/>
            <person name="Das P."/>
            <person name="Joshi C.G."/>
            <person name="Kumar D."/>
            <person name="Nagpure N.S."/>
            <person name="Pandey M."/>
            <person name="Agarwal S."/>
            <person name="Srivastava S."/>
            <person name="Singh M."/>
            <person name="Sahoo L."/>
            <person name="Jayasankar P."/>
            <person name="Meher P.K."/>
            <person name="Koringa P.G."/>
            <person name="Iquebal M.A."/>
            <person name="Das S.P."/>
            <person name="Bit A."/>
            <person name="Patnaik S."/>
            <person name="Patel N."/>
            <person name="Shah T.M."/>
            <person name="Hinsu A."/>
            <person name="Jena J.K."/>
        </authorList>
    </citation>
    <scope>NUCLEOTIDE SEQUENCE</scope>
    <source>
        <strain evidence="2">CIFAMagur01</strain>
        <tissue evidence="2">Testis</tissue>
    </source>
</reference>
<evidence type="ECO:0000256" key="1">
    <source>
        <dbReference type="SAM" id="MobiDB-lite"/>
    </source>
</evidence>
<proteinExistence type="predicted"/>
<feature type="non-terminal residue" evidence="2">
    <location>
        <position position="1"/>
    </location>
</feature>
<keyword evidence="3" id="KW-1185">Reference proteome</keyword>
<sequence>MKTTTTTLMALHTTSNLGHSTPMPTPRLCLQPRDSPCIHMPPYLNSKPLTHIPYMPNIHNPYLHTLILNRHLILSTPNTPNNLALTNTHPGPSSPTLSTRTPVPLLSNTLSTLNTGHRHNKAPIPNTLNTLNTPNTPNTPTTLLMRLHTGRTLDIQPRTTAPPPEGHPMQDTDPPQIRMTKRAFGHNHFQTKAVLIFYT</sequence>
<dbReference type="AlphaFoldDB" id="A0A8J4U933"/>
<comment type="caution">
    <text evidence="2">The sequence shown here is derived from an EMBL/GenBank/DDBJ whole genome shotgun (WGS) entry which is preliminary data.</text>
</comment>
<dbReference type="EMBL" id="QNUK01000451">
    <property type="protein sequence ID" value="KAF5893109.1"/>
    <property type="molecule type" value="Genomic_DNA"/>
</dbReference>
<gene>
    <name evidence="2" type="ORF">DAT39_017188</name>
</gene>
<feature type="region of interest" description="Disordered" evidence="1">
    <location>
        <begin position="155"/>
        <end position="174"/>
    </location>
</feature>
<name>A0A8J4U933_CLAMG</name>
<dbReference type="Proteomes" id="UP000727407">
    <property type="component" value="Unassembled WGS sequence"/>
</dbReference>
<evidence type="ECO:0000313" key="2">
    <source>
        <dbReference type="EMBL" id="KAF5893109.1"/>
    </source>
</evidence>
<protein>
    <submittedName>
        <fullName evidence="2">ERC protein 2-like</fullName>
    </submittedName>
</protein>
<organism evidence="2 3">
    <name type="scientific">Clarias magur</name>
    <name type="common">Asian catfish</name>
    <name type="synonym">Macropteronotus magur</name>
    <dbReference type="NCBI Taxonomy" id="1594786"/>
    <lineage>
        <taxon>Eukaryota</taxon>
        <taxon>Metazoa</taxon>
        <taxon>Chordata</taxon>
        <taxon>Craniata</taxon>
        <taxon>Vertebrata</taxon>
        <taxon>Euteleostomi</taxon>
        <taxon>Actinopterygii</taxon>
        <taxon>Neopterygii</taxon>
        <taxon>Teleostei</taxon>
        <taxon>Ostariophysi</taxon>
        <taxon>Siluriformes</taxon>
        <taxon>Clariidae</taxon>
        <taxon>Clarias</taxon>
    </lineage>
</organism>